<dbReference type="KEGG" id="tsa:AciPR4_3871"/>
<dbReference type="Gene3D" id="3.20.20.190">
    <property type="entry name" value="Phosphatidylinositol (PI) phosphodiesterase"/>
    <property type="match status" value="3"/>
</dbReference>
<dbReference type="Pfam" id="PF03009">
    <property type="entry name" value="GDPD"/>
    <property type="match status" value="2"/>
</dbReference>
<dbReference type="PANTHER" id="PTHR46211:SF14">
    <property type="entry name" value="GLYCEROPHOSPHODIESTER PHOSPHODIESTERASE"/>
    <property type="match status" value="1"/>
</dbReference>
<keyword evidence="1" id="KW-0732">Signal</keyword>
<dbReference type="PROSITE" id="PS51704">
    <property type="entry name" value="GP_PDE"/>
    <property type="match status" value="2"/>
</dbReference>
<feature type="chain" id="PRO_5003232967" evidence="1">
    <location>
        <begin position="23"/>
        <end position="399"/>
    </location>
</feature>
<name>E8V263_TERSS</name>
<dbReference type="HOGENOM" id="CLU_672548_0_0_0"/>
<keyword evidence="4" id="KW-1185">Reference proteome</keyword>
<dbReference type="InterPro" id="IPR030395">
    <property type="entry name" value="GP_PDE_dom"/>
</dbReference>
<dbReference type="AlphaFoldDB" id="E8V263"/>
<dbReference type="STRING" id="401053.AciPR4_3871"/>
<dbReference type="InterPro" id="IPR017946">
    <property type="entry name" value="PLC-like_Pdiesterase_TIM-brl"/>
</dbReference>
<evidence type="ECO:0000256" key="1">
    <source>
        <dbReference type="SAM" id="SignalP"/>
    </source>
</evidence>
<dbReference type="Proteomes" id="UP000006844">
    <property type="component" value="Chromosome"/>
</dbReference>
<accession>E8V263</accession>
<reference evidence="3 4" key="1">
    <citation type="journal article" date="2012" name="Stand. Genomic Sci.">
        <title>Complete genome sequence of Terriglobus saanensis type strain SP1PR4(T), an Acidobacteria from tundra soil.</title>
        <authorList>
            <person name="Rawat S.R."/>
            <person name="Mannisto M.K."/>
            <person name="Starovoytov V."/>
            <person name="Goodwin L."/>
            <person name="Nolan M."/>
            <person name="Hauser L."/>
            <person name="Land M."/>
            <person name="Davenport K.W."/>
            <person name="Woyke T."/>
            <person name="Haggblom M.M."/>
        </authorList>
    </citation>
    <scope>NUCLEOTIDE SEQUENCE</scope>
    <source>
        <strain evidence="4">ATCC BAA-1853 / DSM 23119 / SP1PR4</strain>
    </source>
</reference>
<dbReference type="GO" id="GO:0008081">
    <property type="term" value="F:phosphoric diester hydrolase activity"/>
    <property type="evidence" value="ECO:0007669"/>
    <property type="project" value="InterPro"/>
</dbReference>
<dbReference type="OrthoDB" id="384721at2"/>
<dbReference type="SUPFAM" id="SSF51695">
    <property type="entry name" value="PLC-like phosphodiesterases"/>
    <property type="match status" value="2"/>
</dbReference>
<dbReference type="EMBL" id="CP002467">
    <property type="protein sequence ID" value="ADV84620.1"/>
    <property type="molecule type" value="Genomic_DNA"/>
</dbReference>
<evidence type="ECO:0000313" key="3">
    <source>
        <dbReference type="EMBL" id="ADV84620.1"/>
    </source>
</evidence>
<feature type="domain" description="GP-PDE" evidence="2">
    <location>
        <begin position="1"/>
        <end position="115"/>
    </location>
</feature>
<evidence type="ECO:0000259" key="2">
    <source>
        <dbReference type="PROSITE" id="PS51704"/>
    </source>
</evidence>
<protein>
    <submittedName>
        <fullName evidence="3">Glycerophosphoryl diester phosphodiesterase</fullName>
    </submittedName>
</protein>
<proteinExistence type="predicted"/>
<gene>
    <name evidence="3" type="ordered locus">AciPR4_3871</name>
</gene>
<sequence length="399" mass="45107">MNPTRLLAFACITFLGSVSLHAQQEHPYAAVMAEAAAHAKQFHAVAPTLSPMDVSVVTLEDGKPGQIMVDVQEMHRMGIRVVPWTTNDSESMRRIIRTGVDGLITDRPDLLQRVLREERERATGDDRERLAKFDVSAHRGGRRLRPENTLPSFEGGLDQLSSSLETDSGVATDHVSTLWHDQFYNPESCRRADGAEYTMENRVYLSDISSVDAGKTFICDKLRFPLDQSNDLSLSPVSVAFAKKDGMINPYAATNVDQLFRFVDFYVQYYRTGEGRHLPEAKARAENAAHVRFNIETKIMPNLRPLGGMQFPSVVRGEKIPKELFAPNHTVGPEVFADTLAGTIARHHMEDRVEIQSFDFRTLQRVEEKFPNIPTFYLTQDAKLFYTDFLPENMRLKSN</sequence>
<dbReference type="GO" id="GO:0006629">
    <property type="term" value="P:lipid metabolic process"/>
    <property type="evidence" value="ECO:0007669"/>
    <property type="project" value="InterPro"/>
</dbReference>
<feature type="signal peptide" evidence="1">
    <location>
        <begin position="1"/>
        <end position="22"/>
    </location>
</feature>
<dbReference type="RefSeq" id="WP_013570350.1">
    <property type="nucleotide sequence ID" value="NC_014963.1"/>
</dbReference>
<feature type="domain" description="GP-PDE" evidence="2">
    <location>
        <begin position="133"/>
        <end position="399"/>
    </location>
</feature>
<evidence type="ECO:0000313" key="4">
    <source>
        <dbReference type="Proteomes" id="UP000006844"/>
    </source>
</evidence>
<dbReference type="eggNOG" id="COG0584">
    <property type="taxonomic scope" value="Bacteria"/>
</dbReference>
<organism evidence="3 4">
    <name type="scientific">Terriglobus saanensis (strain ATCC BAA-1853 / DSM 23119 / SP1PR4)</name>
    <dbReference type="NCBI Taxonomy" id="401053"/>
    <lineage>
        <taxon>Bacteria</taxon>
        <taxon>Pseudomonadati</taxon>
        <taxon>Acidobacteriota</taxon>
        <taxon>Terriglobia</taxon>
        <taxon>Terriglobales</taxon>
        <taxon>Acidobacteriaceae</taxon>
        <taxon>Terriglobus</taxon>
    </lineage>
</organism>
<dbReference type="PANTHER" id="PTHR46211">
    <property type="entry name" value="GLYCEROPHOSPHORYL DIESTER PHOSPHODIESTERASE"/>
    <property type="match status" value="1"/>
</dbReference>